<dbReference type="GO" id="GO:0006355">
    <property type="term" value="P:regulation of DNA-templated transcription"/>
    <property type="evidence" value="ECO:0007669"/>
    <property type="project" value="InterPro"/>
</dbReference>
<dbReference type="SUPFAM" id="SSF48013">
    <property type="entry name" value="NusB-like"/>
    <property type="match status" value="1"/>
</dbReference>
<evidence type="ECO:0000256" key="5">
    <source>
        <dbReference type="ARBA" id="ARBA00022552"/>
    </source>
</evidence>
<evidence type="ECO:0000256" key="12">
    <source>
        <dbReference type="ARBA" id="ARBA00047283"/>
    </source>
</evidence>
<dbReference type="InterPro" id="IPR001678">
    <property type="entry name" value="MeTrfase_RsmB-F_NOP2_dom"/>
</dbReference>
<dbReference type="NCBIfam" id="NF011494">
    <property type="entry name" value="PRK14902.1"/>
    <property type="match status" value="1"/>
</dbReference>
<feature type="binding site" evidence="13">
    <location>
        <position position="283"/>
    </location>
    <ligand>
        <name>S-adenosyl-L-methionine</name>
        <dbReference type="ChEBI" id="CHEBI:59789"/>
    </ligand>
</feature>
<dbReference type="Gene3D" id="3.40.50.150">
    <property type="entry name" value="Vaccinia Virus protein VP39"/>
    <property type="match status" value="1"/>
</dbReference>
<dbReference type="SMR" id="A0A6P1EBN7"/>
<dbReference type="AlphaFoldDB" id="A0A6P1EBN7"/>
<keyword evidence="4" id="KW-0963">Cytoplasm</keyword>
<feature type="binding site" evidence="13">
    <location>
        <position position="311"/>
    </location>
    <ligand>
        <name>S-adenosyl-L-methionine</name>
        <dbReference type="ChEBI" id="CHEBI:59789"/>
    </ligand>
</feature>
<comment type="function">
    <text evidence="1">Specifically methylates the cytosine at position 967 (m5C967) of 16S rRNA.</text>
</comment>
<dbReference type="GO" id="GO:0008649">
    <property type="term" value="F:rRNA methyltransferase activity"/>
    <property type="evidence" value="ECO:0007669"/>
    <property type="project" value="InterPro"/>
</dbReference>
<reference evidence="15 16" key="1">
    <citation type="submission" date="2019-12" db="EMBL/GenBank/DDBJ databases">
        <title>Lactobacillus hilgardii FLUB.</title>
        <authorList>
            <person name="Gustaw K."/>
        </authorList>
    </citation>
    <scope>NUCLEOTIDE SEQUENCE [LARGE SCALE GENOMIC DNA]</scope>
    <source>
        <strain evidence="15 16">FLUB</strain>
    </source>
</reference>
<dbReference type="InterPro" id="IPR004573">
    <property type="entry name" value="rRNA_ssu_MeTfrase_B"/>
</dbReference>
<evidence type="ECO:0000259" key="14">
    <source>
        <dbReference type="PROSITE" id="PS51686"/>
    </source>
</evidence>
<organism evidence="15 16">
    <name type="scientific">Lentilactobacillus hilgardii</name>
    <name type="common">Lactobacillus hilgardii</name>
    <dbReference type="NCBI Taxonomy" id="1588"/>
    <lineage>
        <taxon>Bacteria</taxon>
        <taxon>Bacillati</taxon>
        <taxon>Bacillota</taxon>
        <taxon>Bacilli</taxon>
        <taxon>Lactobacillales</taxon>
        <taxon>Lactobacillaceae</taxon>
        <taxon>Lentilactobacillus</taxon>
    </lineage>
</organism>
<evidence type="ECO:0000256" key="9">
    <source>
        <dbReference type="ARBA" id="ARBA00022884"/>
    </source>
</evidence>
<evidence type="ECO:0000256" key="3">
    <source>
        <dbReference type="ARBA" id="ARBA00012140"/>
    </source>
</evidence>
<feature type="domain" description="SAM-dependent MTase RsmB/NOP-type" evidence="14">
    <location>
        <begin position="171"/>
        <end position="443"/>
    </location>
</feature>
<name>A0A6P1EBN7_LENHI</name>
<dbReference type="InterPro" id="IPR049560">
    <property type="entry name" value="MeTrfase_RsmB-F_NOP2_cat"/>
</dbReference>
<dbReference type="Proteomes" id="UP000465035">
    <property type="component" value="Chromosome"/>
</dbReference>
<evidence type="ECO:0000256" key="1">
    <source>
        <dbReference type="ARBA" id="ARBA00002724"/>
    </source>
</evidence>
<comment type="similarity">
    <text evidence="13">Belongs to the class I-like SAM-binding methyltransferase superfamily. RsmB/NOP family.</text>
</comment>
<dbReference type="CDD" id="cd02440">
    <property type="entry name" value="AdoMet_MTases"/>
    <property type="match status" value="1"/>
</dbReference>
<feature type="active site" description="Nucleophile" evidence="13">
    <location>
        <position position="383"/>
    </location>
</feature>
<dbReference type="GO" id="GO:0003723">
    <property type="term" value="F:RNA binding"/>
    <property type="evidence" value="ECO:0007669"/>
    <property type="project" value="UniProtKB-UniRule"/>
</dbReference>
<keyword evidence="5" id="KW-0698">rRNA processing</keyword>
<keyword evidence="6 13" id="KW-0489">Methyltransferase</keyword>
<evidence type="ECO:0000256" key="8">
    <source>
        <dbReference type="ARBA" id="ARBA00022691"/>
    </source>
</evidence>
<dbReference type="EC" id="2.1.1.176" evidence="3"/>
<feature type="binding site" evidence="13">
    <location>
        <begin position="260"/>
        <end position="266"/>
    </location>
    <ligand>
        <name>S-adenosyl-L-methionine</name>
        <dbReference type="ChEBI" id="CHEBI:59789"/>
    </ligand>
</feature>
<evidence type="ECO:0000256" key="6">
    <source>
        <dbReference type="ARBA" id="ARBA00022603"/>
    </source>
</evidence>
<evidence type="ECO:0000256" key="2">
    <source>
        <dbReference type="ARBA" id="ARBA00004496"/>
    </source>
</evidence>
<evidence type="ECO:0000313" key="16">
    <source>
        <dbReference type="Proteomes" id="UP000465035"/>
    </source>
</evidence>
<dbReference type="InterPro" id="IPR006027">
    <property type="entry name" value="NusB_RsmB_TIM44"/>
</dbReference>
<dbReference type="Gene3D" id="3.30.70.1170">
    <property type="entry name" value="Sun protein, domain 3"/>
    <property type="match status" value="1"/>
</dbReference>
<dbReference type="GeneID" id="69058347"/>
<dbReference type="PANTHER" id="PTHR22807:SF53">
    <property type="entry name" value="RIBOSOMAL RNA SMALL SUBUNIT METHYLTRANSFERASE B-RELATED"/>
    <property type="match status" value="1"/>
</dbReference>
<accession>A0A6P1EBN7</accession>
<comment type="subcellular location">
    <subcellularLocation>
        <location evidence="2">Cytoplasm</location>
    </subcellularLocation>
</comment>
<dbReference type="GO" id="GO:0005737">
    <property type="term" value="C:cytoplasm"/>
    <property type="evidence" value="ECO:0007669"/>
    <property type="project" value="UniProtKB-SubCell"/>
</dbReference>
<dbReference type="PROSITE" id="PS51686">
    <property type="entry name" value="SAM_MT_RSMB_NOP"/>
    <property type="match status" value="1"/>
</dbReference>
<dbReference type="InterPro" id="IPR054728">
    <property type="entry name" value="RsmB-like_ferredoxin"/>
</dbReference>
<dbReference type="Pfam" id="PF22458">
    <property type="entry name" value="RsmF-B_ferredox"/>
    <property type="match status" value="1"/>
</dbReference>
<evidence type="ECO:0000256" key="10">
    <source>
        <dbReference type="ARBA" id="ARBA00030399"/>
    </source>
</evidence>
<evidence type="ECO:0000256" key="7">
    <source>
        <dbReference type="ARBA" id="ARBA00022679"/>
    </source>
</evidence>
<dbReference type="InterPro" id="IPR023267">
    <property type="entry name" value="RCMT"/>
</dbReference>
<dbReference type="FunFam" id="3.30.70.1170:FF:000003">
    <property type="entry name" value="16S rRNA (Cytosine(967)-C(5))-methyltransferase RsmB"/>
    <property type="match status" value="1"/>
</dbReference>
<dbReference type="NCBIfam" id="TIGR00563">
    <property type="entry name" value="rsmB"/>
    <property type="match status" value="1"/>
</dbReference>
<dbReference type="Pfam" id="PF01029">
    <property type="entry name" value="NusB"/>
    <property type="match status" value="1"/>
</dbReference>
<sequence length="444" mass="49847">MKYQTNNPRELAVRTLLRTSGGSYSNLQINAVIESTSMSDVDKALFTNIVYGVIQHRMTLEYQLVPFLRDPEKTEDWVKELLYTAMYQLEYLDRVPKRAIFDESIKIAKSMGHDGTRRFVTGILHQMDRKGVREPDKIEDPVKKISIKYSVPEWLVSLIEGQLGKQKADQVFKSLNQAPKQSVRFNKAKTTKSKLTDQLTQAGFQTEDSLVAGEGIIVDKGQVVHSAFFENGLLTIQDESAMLPVESMSIQPDDLILDACSAPGGKTTQIAADLKNGRVIALDIHQNKLKNVIRNAKRLGVDGVVETQALDARKVDEKFSDEMFDHILVDAPCSGFGLMRRKPEIRYDKTLADINHLSQIQLQILEAVAPKVKTGGTITYSTCTIVQQENQEVIKQFLDAHPDFQIEPTKTDLNLTTDENGMINIYPDDFGSDGFFVCSLVRKS</sequence>
<dbReference type="SUPFAM" id="SSF53335">
    <property type="entry name" value="S-adenosyl-L-methionine-dependent methyltransferases"/>
    <property type="match status" value="1"/>
</dbReference>
<comment type="catalytic activity">
    <reaction evidence="12">
        <text>cytidine(967) in 16S rRNA + S-adenosyl-L-methionine = 5-methylcytidine(967) in 16S rRNA + S-adenosyl-L-homocysteine + H(+)</text>
        <dbReference type="Rhea" id="RHEA:42748"/>
        <dbReference type="Rhea" id="RHEA-COMP:10219"/>
        <dbReference type="Rhea" id="RHEA-COMP:10220"/>
        <dbReference type="ChEBI" id="CHEBI:15378"/>
        <dbReference type="ChEBI" id="CHEBI:57856"/>
        <dbReference type="ChEBI" id="CHEBI:59789"/>
        <dbReference type="ChEBI" id="CHEBI:74483"/>
        <dbReference type="ChEBI" id="CHEBI:82748"/>
        <dbReference type="EC" id="2.1.1.176"/>
    </reaction>
</comment>
<gene>
    <name evidence="15" type="primary">rsmB</name>
    <name evidence="15" type="ORF">GQR93_08225</name>
</gene>
<keyword evidence="9 13" id="KW-0694">RNA-binding</keyword>
<dbReference type="PRINTS" id="PR02008">
    <property type="entry name" value="RCMTFAMILY"/>
</dbReference>
<dbReference type="InterPro" id="IPR029063">
    <property type="entry name" value="SAM-dependent_MTases_sf"/>
</dbReference>
<dbReference type="RefSeq" id="WP_003554232.1">
    <property type="nucleotide sequence ID" value="NZ_CABKOL010000102.1"/>
</dbReference>
<evidence type="ECO:0000256" key="13">
    <source>
        <dbReference type="PROSITE-ProRule" id="PRU01023"/>
    </source>
</evidence>
<evidence type="ECO:0000256" key="11">
    <source>
        <dbReference type="ARBA" id="ARBA00031088"/>
    </source>
</evidence>
<feature type="binding site" evidence="13">
    <location>
        <position position="330"/>
    </location>
    <ligand>
        <name>S-adenosyl-L-methionine</name>
        <dbReference type="ChEBI" id="CHEBI:59789"/>
    </ligand>
</feature>
<dbReference type="PANTHER" id="PTHR22807">
    <property type="entry name" value="NOP2 YEAST -RELATED NOL1/NOP2/FMU SUN DOMAIN-CONTAINING"/>
    <property type="match status" value="1"/>
</dbReference>
<protein>
    <recommendedName>
        <fullName evidence="3">16S rRNA (cytosine(967)-C(5))-methyltransferase</fullName>
        <ecNumber evidence="3">2.1.1.176</ecNumber>
    </recommendedName>
    <alternativeName>
        <fullName evidence="10">16S rRNA m5C967 methyltransferase</fullName>
    </alternativeName>
    <alternativeName>
        <fullName evidence="11">rRNA (cytosine-C(5)-)-methyltransferase RsmB</fullName>
    </alternativeName>
</protein>
<dbReference type="FunFam" id="3.40.50.150:FF:000022">
    <property type="entry name" value="Ribosomal RNA small subunit methyltransferase B"/>
    <property type="match status" value="1"/>
</dbReference>
<dbReference type="EMBL" id="CP047121">
    <property type="protein sequence ID" value="QHB52173.1"/>
    <property type="molecule type" value="Genomic_DNA"/>
</dbReference>
<keyword evidence="7 13" id="KW-0808">Transferase</keyword>
<evidence type="ECO:0000256" key="4">
    <source>
        <dbReference type="ARBA" id="ARBA00022490"/>
    </source>
</evidence>
<evidence type="ECO:0000313" key="15">
    <source>
        <dbReference type="EMBL" id="QHB52173.1"/>
    </source>
</evidence>
<dbReference type="Pfam" id="PF01189">
    <property type="entry name" value="Methyltr_RsmB-F"/>
    <property type="match status" value="1"/>
</dbReference>
<proteinExistence type="inferred from homology"/>
<keyword evidence="8 13" id="KW-0949">S-adenosyl-L-methionine</keyword>
<dbReference type="Gene3D" id="1.10.940.10">
    <property type="entry name" value="NusB-like"/>
    <property type="match status" value="1"/>
</dbReference>
<dbReference type="InterPro" id="IPR035926">
    <property type="entry name" value="NusB-like_sf"/>
</dbReference>